<evidence type="ECO:0000256" key="3">
    <source>
        <dbReference type="ARBA" id="ARBA00022664"/>
    </source>
</evidence>
<name>A0A1G4IQJ1_9SACH</name>
<evidence type="ECO:0000256" key="2">
    <source>
        <dbReference type="ARBA" id="ARBA00006164"/>
    </source>
</evidence>
<dbReference type="GO" id="GO:0005681">
    <property type="term" value="C:spliceosomal complex"/>
    <property type="evidence" value="ECO:0007669"/>
    <property type="project" value="UniProtKB-KW"/>
</dbReference>
<proteinExistence type="inferred from homology"/>
<protein>
    <recommendedName>
        <fullName evidence="7">Pre-mRNA-splicing factor 38</fullName>
    </recommendedName>
</protein>
<evidence type="ECO:0000256" key="4">
    <source>
        <dbReference type="ARBA" id="ARBA00022728"/>
    </source>
</evidence>
<evidence type="ECO:0000256" key="1">
    <source>
        <dbReference type="ARBA" id="ARBA00004123"/>
    </source>
</evidence>
<keyword evidence="4 7" id="KW-0747">Spliceosome</keyword>
<dbReference type="OrthoDB" id="190958at2759"/>
<dbReference type="AlphaFoldDB" id="A0A1G4IQJ1"/>
<dbReference type="EMBL" id="LT598449">
    <property type="protein sequence ID" value="SCU78790.1"/>
    <property type="molecule type" value="Genomic_DNA"/>
</dbReference>
<evidence type="ECO:0000313" key="9">
    <source>
        <dbReference type="EMBL" id="SCU78790.1"/>
    </source>
</evidence>
<keyword evidence="10" id="KW-1185">Reference proteome</keyword>
<keyword evidence="6 7" id="KW-0539">Nucleus</keyword>
<feature type="compositionally biased region" description="Acidic residues" evidence="8">
    <location>
        <begin position="226"/>
        <end position="239"/>
    </location>
</feature>
<dbReference type="GO" id="GO:0000398">
    <property type="term" value="P:mRNA splicing, via spliceosome"/>
    <property type="evidence" value="ECO:0007669"/>
    <property type="project" value="UniProtKB-UniRule"/>
</dbReference>
<comment type="function">
    <text evidence="7">Required for pre-mRNA splicing.</text>
</comment>
<evidence type="ECO:0000256" key="6">
    <source>
        <dbReference type="ARBA" id="ARBA00023242"/>
    </source>
</evidence>
<evidence type="ECO:0000256" key="5">
    <source>
        <dbReference type="ARBA" id="ARBA00023187"/>
    </source>
</evidence>
<feature type="region of interest" description="Disordered" evidence="8">
    <location>
        <begin position="226"/>
        <end position="254"/>
    </location>
</feature>
<dbReference type="PANTHER" id="PTHR23142">
    <property type="entry name" value="PRE-MRNA-SPLICING FACTOR 38A-RELATED"/>
    <property type="match status" value="1"/>
</dbReference>
<dbReference type="Proteomes" id="UP000189911">
    <property type="component" value="Chromosome A"/>
</dbReference>
<evidence type="ECO:0000313" key="10">
    <source>
        <dbReference type="Proteomes" id="UP000189911"/>
    </source>
</evidence>
<reference evidence="10" key="1">
    <citation type="submission" date="2016-03" db="EMBL/GenBank/DDBJ databases">
        <authorList>
            <person name="Devillers Hugo."/>
        </authorList>
    </citation>
    <scope>NUCLEOTIDE SEQUENCE [LARGE SCALE GENOMIC DNA]</scope>
</reference>
<sequence length="254" mass="29254">MSREFHIDENVSEKQLNHQSTSLVIPHITRVKIHNSMYHKVNLDTASLRGNSMIQLTKTMVRDLGNCRGGARQMPIVCGGVEFKCLLMKLIYIKPKWDQLLVILQKGNEKSSKFDNKYLVVLILLYLRIQYYFLPRRSRKGRISSVRDFGKQDRVSSDHLQDLMKIYIGDYRKVKSMGLCADCWAQPGTQNVEVLHIDEIVDWLCTQKQIWGIPLGQCQWSNIYEDDESSDTESSDTESSDIRSSDDENNGSDS</sequence>
<comment type="similarity">
    <text evidence="2 7">Belongs to the PRP38 family.</text>
</comment>
<evidence type="ECO:0000256" key="7">
    <source>
        <dbReference type="RuleBase" id="RU367025"/>
    </source>
</evidence>
<organism evidence="9 10">
    <name type="scientific">Lachancea nothofagi CBS 11611</name>
    <dbReference type="NCBI Taxonomy" id="1266666"/>
    <lineage>
        <taxon>Eukaryota</taxon>
        <taxon>Fungi</taxon>
        <taxon>Dikarya</taxon>
        <taxon>Ascomycota</taxon>
        <taxon>Saccharomycotina</taxon>
        <taxon>Saccharomycetes</taxon>
        <taxon>Saccharomycetales</taxon>
        <taxon>Saccharomycetaceae</taxon>
        <taxon>Lachancea</taxon>
    </lineage>
</organism>
<dbReference type="Pfam" id="PF03371">
    <property type="entry name" value="PRP38"/>
    <property type="match status" value="1"/>
</dbReference>
<evidence type="ECO:0000256" key="8">
    <source>
        <dbReference type="SAM" id="MobiDB-lite"/>
    </source>
</evidence>
<accession>A0A1G4IQJ1</accession>
<dbReference type="InterPro" id="IPR005037">
    <property type="entry name" value="PRP38"/>
</dbReference>
<keyword evidence="5 7" id="KW-0508">mRNA splicing</keyword>
<keyword evidence="3 7" id="KW-0507">mRNA processing</keyword>
<gene>
    <name evidence="9" type="ORF">LANO_0A04016G</name>
</gene>
<comment type="subcellular location">
    <subcellularLocation>
        <location evidence="1 7">Nucleus</location>
    </subcellularLocation>
</comment>